<accession>A0A2P5HGD6</accession>
<dbReference type="OrthoDB" id="10461810at2759"/>
<evidence type="ECO:0000313" key="2">
    <source>
        <dbReference type="EMBL" id="POS69317.1"/>
    </source>
</evidence>
<comment type="caution">
    <text evidence="2">The sequence shown here is derived from an EMBL/GenBank/DDBJ whole genome shotgun (WGS) entry which is preliminary data.</text>
</comment>
<organism evidence="2 3">
    <name type="scientific">Diaporthe helianthi</name>
    <dbReference type="NCBI Taxonomy" id="158607"/>
    <lineage>
        <taxon>Eukaryota</taxon>
        <taxon>Fungi</taxon>
        <taxon>Dikarya</taxon>
        <taxon>Ascomycota</taxon>
        <taxon>Pezizomycotina</taxon>
        <taxon>Sordariomycetes</taxon>
        <taxon>Sordariomycetidae</taxon>
        <taxon>Diaporthales</taxon>
        <taxon>Diaporthaceae</taxon>
        <taxon>Diaporthe</taxon>
    </lineage>
</organism>
<reference evidence="2" key="1">
    <citation type="submission" date="2017-09" db="EMBL/GenBank/DDBJ databases">
        <title>Polyketide synthases of a Diaporthe helianthi virulent isolate.</title>
        <authorList>
            <person name="Baroncelli R."/>
        </authorList>
    </citation>
    <scope>NUCLEOTIDE SEQUENCE [LARGE SCALE GENOMIC DNA]</scope>
    <source>
        <strain evidence="2">7/96</strain>
    </source>
</reference>
<dbReference type="InParanoid" id="A0A2P5HGD6"/>
<sequence>MDQMGHAEPFSGTGKRKRDFGVKGEGRRDGRAKDWCAPMLGGVLTVSQPAVLRCCGAAVLRTREVPVRRTVDDLWIQLHAGLAGTCPRLQAAWQPKSSPRRVVEQHPLRRDDQYYVAGMCTLDRPWTAARHWLALLPLARVQGSEVTVQEKGGLSRNLKHLSPTAPSTELHCVYGVEQNKAS</sequence>
<dbReference type="AlphaFoldDB" id="A0A2P5HGD6"/>
<feature type="compositionally biased region" description="Basic and acidic residues" evidence="1">
    <location>
        <begin position="19"/>
        <end position="30"/>
    </location>
</feature>
<protein>
    <submittedName>
        <fullName evidence="2">Uncharacterized protein</fullName>
    </submittedName>
</protein>
<keyword evidence="3" id="KW-1185">Reference proteome</keyword>
<evidence type="ECO:0000256" key="1">
    <source>
        <dbReference type="SAM" id="MobiDB-lite"/>
    </source>
</evidence>
<evidence type="ECO:0000313" key="3">
    <source>
        <dbReference type="Proteomes" id="UP000094444"/>
    </source>
</evidence>
<proteinExistence type="predicted"/>
<dbReference type="Proteomes" id="UP000094444">
    <property type="component" value="Unassembled WGS sequence"/>
</dbReference>
<feature type="region of interest" description="Disordered" evidence="1">
    <location>
        <begin position="1"/>
        <end position="30"/>
    </location>
</feature>
<name>A0A2P5HGD6_DIAHE</name>
<dbReference type="EMBL" id="MAVT02002414">
    <property type="protein sequence ID" value="POS69317.1"/>
    <property type="molecule type" value="Genomic_DNA"/>
</dbReference>
<gene>
    <name evidence="2" type="ORF">DHEL01_v212291</name>
</gene>